<dbReference type="EMBL" id="JARJCW010000078">
    <property type="protein sequence ID" value="KAJ7197361.1"/>
    <property type="molecule type" value="Genomic_DNA"/>
</dbReference>
<feature type="non-terminal residue" evidence="10">
    <location>
        <position position="1"/>
    </location>
</feature>
<dbReference type="InterPro" id="IPR007125">
    <property type="entry name" value="H2A/H2B/H3"/>
</dbReference>
<dbReference type="InterPro" id="IPR002119">
    <property type="entry name" value="Histone_H2A"/>
</dbReference>
<dbReference type="Pfam" id="PF00125">
    <property type="entry name" value="Histone"/>
    <property type="match status" value="1"/>
</dbReference>
<keyword evidence="6 8" id="KW-0539">Nucleus</keyword>
<comment type="subcellular location">
    <subcellularLocation>
        <location evidence="2">Chromosome</location>
    </subcellularLocation>
    <subcellularLocation>
        <location evidence="1 8">Nucleus</location>
    </subcellularLocation>
</comment>
<comment type="caution">
    <text evidence="10">The sequence shown here is derived from an EMBL/GenBank/DDBJ whole genome shotgun (WGS) entry which is preliminary data.</text>
</comment>
<keyword evidence="11" id="KW-1185">Reference proteome</keyword>
<gene>
    <name evidence="10" type="ORF">GGX14DRAFT_374974</name>
</gene>
<keyword evidence="7 8" id="KW-0544">Nucleosome core</keyword>
<comment type="similarity">
    <text evidence="3 8">Belongs to the histone H2A family.</text>
</comment>
<comment type="subunit">
    <text evidence="8">The nucleosome is a histone octamer containing two molecules each of H2A, H2B, H3 and H4 assembled in one H3-H4 heterotetramer and two H2A-H2B heterodimers. The octamer wraps approximately 147 bp of DNA.</text>
</comment>
<dbReference type="SMART" id="SM00414">
    <property type="entry name" value="H2A"/>
    <property type="match status" value="1"/>
</dbReference>
<proteinExistence type="inferred from homology"/>
<accession>A0AAD6Y747</accession>
<dbReference type="InterPro" id="IPR032458">
    <property type="entry name" value="Histone_H2A_CS"/>
</dbReference>
<evidence type="ECO:0000259" key="9">
    <source>
        <dbReference type="Pfam" id="PF00125"/>
    </source>
</evidence>
<name>A0AAD6Y747_9AGAR</name>
<evidence type="ECO:0000256" key="4">
    <source>
        <dbReference type="ARBA" id="ARBA00022454"/>
    </source>
</evidence>
<evidence type="ECO:0000256" key="8">
    <source>
        <dbReference type="RuleBase" id="RU003767"/>
    </source>
</evidence>
<evidence type="ECO:0000313" key="11">
    <source>
        <dbReference type="Proteomes" id="UP001219525"/>
    </source>
</evidence>
<evidence type="ECO:0000256" key="2">
    <source>
        <dbReference type="ARBA" id="ARBA00004286"/>
    </source>
</evidence>
<dbReference type="PRINTS" id="PR00620">
    <property type="entry name" value="HISTONEH2A"/>
</dbReference>
<dbReference type="CDD" id="cd00074">
    <property type="entry name" value="HFD_H2A"/>
    <property type="match status" value="1"/>
</dbReference>
<evidence type="ECO:0000313" key="10">
    <source>
        <dbReference type="EMBL" id="KAJ7197361.1"/>
    </source>
</evidence>
<dbReference type="AlphaFoldDB" id="A0AAD6Y747"/>
<dbReference type="GO" id="GO:0005634">
    <property type="term" value="C:nucleus"/>
    <property type="evidence" value="ECO:0007669"/>
    <property type="project" value="UniProtKB-SubCell"/>
</dbReference>
<dbReference type="Proteomes" id="UP001219525">
    <property type="component" value="Unassembled WGS sequence"/>
</dbReference>
<dbReference type="SUPFAM" id="SSF47113">
    <property type="entry name" value="Histone-fold"/>
    <property type="match status" value="1"/>
</dbReference>
<dbReference type="GO" id="GO:0030527">
    <property type="term" value="F:structural constituent of chromatin"/>
    <property type="evidence" value="ECO:0007669"/>
    <property type="project" value="InterPro"/>
</dbReference>
<evidence type="ECO:0000256" key="5">
    <source>
        <dbReference type="ARBA" id="ARBA00023125"/>
    </source>
</evidence>
<dbReference type="Gene3D" id="1.10.20.10">
    <property type="entry name" value="Histone, subunit A"/>
    <property type="match status" value="1"/>
</dbReference>
<sequence length="70" mass="7792">TRSARAGLEFPVRRASRKLHAHVNRVGASAPVFLTAVLEYIVSELLELSGNAAKRNKRRRIVPRDISEAI</sequence>
<keyword evidence="5 8" id="KW-0238">DNA-binding</keyword>
<reference evidence="10" key="1">
    <citation type="submission" date="2023-03" db="EMBL/GenBank/DDBJ databases">
        <title>Massive genome expansion in bonnet fungi (Mycena s.s.) driven by repeated elements and novel gene families across ecological guilds.</title>
        <authorList>
            <consortium name="Lawrence Berkeley National Laboratory"/>
            <person name="Harder C.B."/>
            <person name="Miyauchi S."/>
            <person name="Viragh M."/>
            <person name="Kuo A."/>
            <person name="Thoen E."/>
            <person name="Andreopoulos B."/>
            <person name="Lu D."/>
            <person name="Skrede I."/>
            <person name="Drula E."/>
            <person name="Henrissat B."/>
            <person name="Morin E."/>
            <person name="Kohler A."/>
            <person name="Barry K."/>
            <person name="LaButti K."/>
            <person name="Morin E."/>
            <person name="Salamov A."/>
            <person name="Lipzen A."/>
            <person name="Mereny Z."/>
            <person name="Hegedus B."/>
            <person name="Baldrian P."/>
            <person name="Stursova M."/>
            <person name="Weitz H."/>
            <person name="Taylor A."/>
            <person name="Grigoriev I.V."/>
            <person name="Nagy L.G."/>
            <person name="Martin F."/>
            <person name="Kauserud H."/>
        </authorList>
    </citation>
    <scope>NUCLEOTIDE SEQUENCE</scope>
    <source>
        <strain evidence="10">9144</strain>
    </source>
</reference>
<protein>
    <recommendedName>
        <fullName evidence="8">Histone H2A</fullName>
    </recommendedName>
</protein>
<dbReference type="GO" id="GO:0000786">
    <property type="term" value="C:nucleosome"/>
    <property type="evidence" value="ECO:0007669"/>
    <property type="project" value="UniProtKB-KW"/>
</dbReference>
<dbReference type="GO" id="GO:0003677">
    <property type="term" value="F:DNA binding"/>
    <property type="evidence" value="ECO:0007669"/>
    <property type="project" value="UniProtKB-KW"/>
</dbReference>
<evidence type="ECO:0000256" key="1">
    <source>
        <dbReference type="ARBA" id="ARBA00004123"/>
    </source>
</evidence>
<evidence type="ECO:0000256" key="7">
    <source>
        <dbReference type="ARBA" id="ARBA00023269"/>
    </source>
</evidence>
<dbReference type="InterPro" id="IPR009072">
    <property type="entry name" value="Histone-fold"/>
</dbReference>
<dbReference type="PROSITE" id="PS00046">
    <property type="entry name" value="HISTONE_H2A"/>
    <property type="match status" value="1"/>
</dbReference>
<dbReference type="PANTHER" id="PTHR23430">
    <property type="entry name" value="HISTONE H2A"/>
    <property type="match status" value="1"/>
</dbReference>
<dbReference type="GO" id="GO:0046982">
    <property type="term" value="F:protein heterodimerization activity"/>
    <property type="evidence" value="ECO:0007669"/>
    <property type="project" value="InterPro"/>
</dbReference>
<keyword evidence="4 8" id="KW-0158">Chromosome</keyword>
<evidence type="ECO:0000256" key="3">
    <source>
        <dbReference type="ARBA" id="ARBA00010691"/>
    </source>
</evidence>
<evidence type="ECO:0000256" key="6">
    <source>
        <dbReference type="ARBA" id="ARBA00023242"/>
    </source>
</evidence>
<feature type="domain" description="Core Histone H2A/H2B/H3" evidence="9">
    <location>
        <begin position="3"/>
        <end position="70"/>
    </location>
</feature>
<organism evidence="10 11">
    <name type="scientific">Mycena pura</name>
    <dbReference type="NCBI Taxonomy" id="153505"/>
    <lineage>
        <taxon>Eukaryota</taxon>
        <taxon>Fungi</taxon>
        <taxon>Dikarya</taxon>
        <taxon>Basidiomycota</taxon>
        <taxon>Agaricomycotina</taxon>
        <taxon>Agaricomycetes</taxon>
        <taxon>Agaricomycetidae</taxon>
        <taxon>Agaricales</taxon>
        <taxon>Marasmiineae</taxon>
        <taxon>Mycenaceae</taxon>
        <taxon>Mycena</taxon>
    </lineage>
</organism>